<keyword evidence="3" id="KW-0238">DNA-binding</keyword>
<dbReference type="PANTHER" id="PTHR30579:SF8">
    <property type="entry name" value="HTH-TYPE TRANSCRIPTIONAL REGULATOR HDFR"/>
    <property type="match status" value="1"/>
</dbReference>
<evidence type="ECO:0000256" key="2">
    <source>
        <dbReference type="ARBA" id="ARBA00023015"/>
    </source>
</evidence>
<organism evidence="6 7">
    <name type="scientific">Kordiimonas lipolytica</name>
    <dbReference type="NCBI Taxonomy" id="1662421"/>
    <lineage>
        <taxon>Bacteria</taxon>
        <taxon>Pseudomonadati</taxon>
        <taxon>Pseudomonadota</taxon>
        <taxon>Alphaproteobacteria</taxon>
        <taxon>Kordiimonadales</taxon>
        <taxon>Kordiimonadaceae</taxon>
        <taxon>Kordiimonas</taxon>
    </lineage>
</organism>
<dbReference type="InterPro" id="IPR036390">
    <property type="entry name" value="WH_DNA-bd_sf"/>
</dbReference>
<evidence type="ECO:0000313" key="7">
    <source>
        <dbReference type="Proteomes" id="UP001595776"/>
    </source>
</evidence>
<dbReference type="SUPFAM" id="SSF53850">
    <property type="entry name" value="Periplasmic binding protein-like II"/>
    <property type="match status" value="1"/>
</dbReference>
<reference evidence="7" key="1">
    <citation type="journal article" date="2019" name="Int. J. Syst. Evol. Microbiol.">
        <title>The Global Catalogue of Microorganisms (GCM) 10K type strain sequencing project: providing services to taxonomists for standard genome sequencing and annotation.</title>
        <authorList>
            <consortium name="The Broad Institute Genomics Platform"/>
            <consortium name="The Broad Institute Genome Sequencing Center for Infectious Disease"/>
            <person name="Wu L."/>
            <person name="Ma J."/>
        </authorList>
    </citation>
    <scope>NUCLEOTIDE SEQUENCE [LARGE SCALE GENOMIC DNA]</scope>
    <source>
        <strain evidence="7">CGMCC 1.15304</strain>
    </source>
</reference>
<evidence type="ECO:0000256" key="4">
    <source>
        <dbReference type="ARBA" id="ARBA00023163"/>
    </source>
</evidence>
<dbReference type="Proteomes" id="UP001595776">
    <property type="component" value="Unassembled WGS sequence"/>
</dbReference>
<feature type="domain" description="HTH lysR-type" evidence="5">
    <location>
        <begin position="1"/>
        <end position="58"/>
    </location>
</feature>
<name>A0ABV8UCP5_9PROT</name>
<dbReference type="Pfam" id="PF00126">
    <property type="entry name" value="HTH_1"/>
    <property type="match status" value="1"/>
</dbReference>
<dbReference type="Gene3D" id="1.10.10.10">
    <property type="entry name" value="Winged helix-like DNA-binding domain superfamily/Winged helix DNA-binding domain"/>
    <property type="match status" value="1"/>
</dbReference>
<dbReference type="EMBL" id="JBHSCR010000013">
    <property type="protein sequence ID" value="MFC4348631.1"/>
    <property type="molecule type" value="Genomic_DNA"/>
</dbReference>
<dbReference type="Gene3D" id="3.40.190.10">
    <property type="entry name" value="Periplasmic binding protein-like II"/>
    <property type="match status" value="2"/>
</dbReference>
<gene>
    <name evidence="6" type="ORF">ACFO5Q_12325</name>
</gene>
<protein>
    <submittedName>
        <fullName evidence="6">LysR family transcriptional regulator</fullName>
    </submittedName>
</protein>
<evidence type="ECO:0000256" key="3">
    <source>
        <dbReference type="ARBA" id="ARBA00023125"/>
    </source>
</evidence>
<evidence type="ECO:0000259" key="5">
    <source>
        <dbReference type="PROSITE" id="PS50931"/>
    </source>
</evidence>
<dbReference type="InterPro" id="IPR050176">
    <property type="entry name" value="LTTR"/>
</dbReference>
<dbReference type="InterPro" id="IPR005119">
    <property type="entry name" value="LysR_subst-bd"/>
</dbReference>
<comment type="caution">
    <text evidence="6">The sequence shown here is derived from an EMBL/GenBank/DDBJ whole genome shotgun (WGS) entry which is preliminary data.</text>
</comment>
<dbReference type="InterPro" id="IPR036388">
    <property type="entry name" value="WH-like_DNA-bd_sf"/>
</dbReference>
<keyword evidence="7" id="KW-1185">Reference proteome</keyword>
<accession>A0ABV8UCP5</accession>
<evidence type="ECO:0000256" key="1">
    <source>
        <dbReference type="ARBA" id="ARBA00009437"/>
    </source>
</evidence>
<dbReference type="PROSITE" id="PS50931">
    <property type="entry name" value="HTH_LYSR"/>
    <property type="match status" value="1"/>
</dbReference>
<dbReference type="SUPFAM" id="SSF46785">
    <property type="entry name" value="Winged helix' DNA-binding domain"/>
    <property type="match status" value="1"/>
</dbReference>
<dbReference type="RefSeq" id="WP_068149048.1">
    <property type="nucleotide sequence ID" value="NZ_JBHSCR010000013.1"/>
</dbReference>
<dbReference type="CDD" id="cd05466">
    <property type="entry name" value="PBP2_LTTR_substrate"/>
    <property type="match status" value="1"/>
</dbReference>
<dbReference type="InterPro" id="IPR000847">
    <property type="entry name" value="LysR_HTH_N"/>
</dbReference>
<evidence type="ECO:0000313" key="6">
    <source>
        <dbReference type="EMBL" id="MFC4348631.1"/>
    </source>
</evidence>
<keyword evidence="2" id="KW-0805">Transcription regulation</keyword>
<dbReference type="PANTHER" id="PTHR30579">
    <property type="entry name" value="TRANSCRIPTIONAL REGULATOR"/>
    <property type="match status" value="1"/>
</dbReference>
<comment type="similarity">
    <text evidence="1">Belongs to the LysR transcriptional regulatory family.</text>
</comment>
<dbReference type="Pfam" id="PF03466">
    <property type="entry name" value="LysR_substrate"/>
    <property type="match status" value="1"/>
</dbReference>
<sequence length="284" mass="31180">MDIMQARTFLAVLETGTFLGAAEKVNVAQSTVSARIKALEDMLGQELFVRNKTGAAPTRAGQAFARHARAIQRQWDQAKLAVAMPEGQQKMLTIGGQPSLWDGFLLHWLPWMRSHAPKVAIRAQMIASSSQLMQQLVDDTLDLVVLYRPEARPGTEIRQIFEEQLVLVSSASPPERGKEPEYVYIDWGPEFEADHALNFPNATMPSLNLNVGSLGISFLLNNIASGYFPMRIAAPYLAAGTLTRVEGAPIFTYPVYAAFPEDHDSALIGTVLQGLRQIAAESLS</sequence>
<keyword evidence="4" id="KW-0804">Transcription</keyword>
<proteinExistence type="inferred from homology"/>
<dbReference type="PRINTS" id="PR00039">
    <property type="entry name" value="HTHLYSR"/>
</dbReference>